<dbReference type="SUPFAM" id="SSF47413">
    <property type="entry name" value="lambda repressor-like DNA-binding domains"/>
    <property type="match status" value="1"/>
</dbReference>
<keyword evidence="1" id="KW-0238">DNA-binding</keyword>
<evidence type="ECO:0000259" key="3">
    <source>
        <dbReference type="PROSITE" id="PS50943"/>
    </source>
</evidence>
<comment type="caution">
    <text evidence="4">The sequence shown here is derived from an EMBL/GenBank/DDBJ whole genome shotgun (WGS) entry which is preliminary data.</text>
</comment>
<dbReference type="InterPro" id="IPR011051">
    <property type="entry name" value="RmlC_Cupin_sf"/>
</dbReference>
<accession>A0ABS5L0V6</accession>
<dbReference type="InterPro" id="IPR014710">
    <property type="entry name" value="RmlC-like_jellyroll"/>
</dbReference>
<reference evidence="4 5" key="1">
    <citation type="submission" date="2020-02" db="EMBL/GenBank/DDBJ databases">
        <title>Acidophilic actinobacteria isolated from forest soil.</title>
        <authorList>
            <person name="Golinska P."/>
        </authorList>
    </citation>
    <scope>NUCLEOTIDE SEQUENCE [LARGE SCALE GENOMIC DNA]</scope>
    <source>
        <strain evidence="4 5">NL8</strain>
    </source>
</reference>
<dbReference type="Pfam" id="PF01381">
    <property type="entry name" value="HTH_3"/>
    <property type="match status" value="1"/>
</dbReference>
<evidence type="ECO:0000313" key="4">
    <source>
        <dbReference type="EMBL" id="MBS2551875.1"/>
    </source>
</evidence>
<evidence type="ECO:0000256" key="2">
    <source>
        <dbReference type="SAM" id="MobiDB-lite"/>
    </source>
</evidence>
<dbReference type="Gene3D" id="2.60.120.10">
    <property type="entry name" value="Jelly Rolls"/>
    <property type="match status" value="1"/>
</dbReference>
<dbReference type="EMBL" id="JAAFYZ010000159">
    <property type="protein sequence ID" value="MBS2551875.1"/>
    <property type="molecule type" value="Genomic_DNA"/>
</dbReference>
<dbReference type="SMART" id="SM00530">
    <property type="entry name" value="HTH_XRE"/>
    <property type="match status" value="1"/>
</dbReference>
<proteinExistence type="predicted"/>
<organism evidence="4 5">
    <name type="scientific">Catenulispora pinistramenti</name>
    <dbReference type="NCBI Taxonomy" id="2705254"/>
    <lineage>
        <taxon>Bacteria</taxon>
        <taxon>Bacillati</taxon>
        <taxon>Actinomycetota</taxon>
        <taxon>Actinomycetes</taxon>
        <taxon>Catenulisporales</taxon>
        <taxon>Catenulisporaceae</taxon>
        <taxon>Catenulispora</taxon>
    </lineage>
</organism>
<evidence type="ECO:0000256" key="1">
    <source>
        <dbReference type="ARBA" id="ARBA00023125"/>
    </source>
</evidence>
<name>A0ABS5L0V6_9ACTN</name>
<dbReference type="PROSITE" id="PS50943">
    <property type="entry name" value="HTH_CROC1"/>
    <property type="match status" value="1"/>
</dbReference>
<protein>
    <submittedName>
        <fullName evidence="4">Helix-turn-helix transcriptional regulator</fullName>
    </submittedName>
</protein>
<feature type="domain" description="HTH cro/C1-type" evidence="3">
    <location>
        <begin position="49"/>
        <end position="103"/>
    </location>
</feature>
<dbReference type="InterPro" id="IPR010982">
    <property type="entry name" value="Lambda_DNA-bd_dom_sf"/>
</dbReference>
<dbReference type="Proteomes" id="UP000730482">
    <property type="component" value="Unassembled WGS sequence"/>
</dbReference>
<dbReference type="PANTHER" id="PTHR46797">
    <property type="entry name" value="HTH-TYPE TRANSCRIPTIONAL REGULATOR"/>
    <property type="match status" value="1"/>
</dbReference>
<dbReference type="Gene3D" id="1.10.260.40">
    <property type="entry name" value="lambda repressor-like DNA-binding domains"/>
    <property type="match status" value="1"/>
</dbReference>
<dbReference type="PANTHER" id="PTHR46797:SF1">
    <property type="entry name" value="METHYLPHOSPHONATE SYNTHASE"/>
    <property type="match status" value="1"/>
</dbReference>
<dbReference type="SUPFAM" id="SSF51182">
    <property type="entry name" value="RmlC-like cupins"/>
    <property type="match status" value="1"/>
</dbReference>
<dbReference type="CDD" id="cd00093">
    <property type="entry name" value="HTH_XRE"/>
    <property type="match status" value="1"/>
</dbReference>
<feature type="region of interest" description="Disordered" evidence="2">
    <location>
        <begin position="1"/>
        <end position="40"/>
    </location>
</feature>
<evidence type="ECO:0000313" key="5">
    <source>
        <dbReference type="Proteomes" id="UP000730482"/>
    </source>
</evidence>
<sequence length="219" mass="22756">MRNAAPSPGGPEGSGGPEGPAGPGGPAGPEVPDGPPAPSQMIGLLAASIRRERERAGLSMTELAKRARIAKSTLSQLEAGAGNPSVETLWALATALGVPFGRLVDPPRPQIRILRAGQGPVTYSEHSSYAATLLSSVPQATRRDLYWVEAQPGTARNSDPHLPGSVEHVVISAGAATIGPIGEAVRLDRGDYMTYPGDVPHIFEALEPDTAVLFVLEYS</sequence>
<dbReference type="CDD" id="cd02209">
    <property type="entry name" value="cupin_XRE_C"/>
    <property type="match status" value="1"/>
</dbReference>
<feature type="compositionally biased region" description="Gly residues" evidence="2">
    <location>
        <begin position="10"/>
        <end position="27"/>
    </location>
</feature>
<dbReference type="InterPro" id="IPR050807">
    <property type="entry name" value="TransReg_Diox_bact_type"/>
</dbReference>
<keyword evidence="5" id="KW-1185">Reference proteome</keyword>
<dbReference type="InterPro" id="IPR001387">
    <property type="entry name" value="Cro/C1-type_HTH"/>
</dbReference>
<gene>
    <name evidence="4" type="ORF">KGQ19_33930</name>
</gene>